<protein>
    <submittedName>
        <fullName evidence="1">ABC transporter ATP-binding protein</fullName>
    </submittedName>
</protein>
<reference evidence="1 2" key="1">
    <citation type="journal article" date="2005" name="Int. J. Syst. Evol. Microbiol.">
        <title>Bacillus litoralis sp. nov., isolated from a tidal flat of the Yellow Sea in Korea.</title>
        <authorList>
            <person name="Yoon J.H."/>
            <person name="Oh T.K."/>
        </authorList>
    </citation>
    <scope>NUCLEOTIDE SEQUENCE [LARGE SCALE GENOMIC DNA]</scope>
    <source>
        <strain evidence="1 2">SW-211</strain>
    </source>
</reference>
<sequence>MIKGFLEKLLNSKQQTVSTEKQYISEDQVQAIVDQRLKEHASTLQQTTTSTEEEEHLLTAKQIDYALSLVHKIDDFILAIDPAKLTVKDLNRLIAYNRYKNKGTVVNLVKKGVLRKK</sequence>
<dbReference type="OrthoDB" id="647741at2"/>
<keyword evidence="1" id="KW-0547">Nucleotide-binding</keyword>
<evidence type="ECO:0000313" key="1">
    <source>
        <dbReference type="EMBL" id="TXC92638.1"/>
    </source>
</evidence>
<organism evidence="1 2">
    <name type="scientific">Metabacillus litoralis</name>
    <dbReference type="NCBI Taxonomy" id="152268"/>
    <lineage>
        <taxon>Bacteria</taxon>
        <taxon>Bacillati</taxon>
        <taxon>Bacillota</taxon>
        <taxon>Bacilli</taxon>
        <taxon>Bacillales</taxon>
        <taxon>Bacillaceae</taxon>
        <taxon>Metabacillus</taxon>
    </lineage>
</organism>
<dbReference type="GO" id="GO:0005524">
    <property type="term" value="F:ATP binding"/>
    <property type="evidence" value="ECO:0007669"/>
    <property type="project" value="UniProtKB-KW"/>
</dbReference>
<dbReference type="EMBL" id="VOQF01000001">
    <property type="protein sequence ID" value="TXC92638.1"/>
    <property type="molecule type" value="Genomic_DNA"/>
</dbReference>
<keyword evidence="1" id="KW-0067">ATP-binding</keyword>
<gene>
    <name evidence="1" type="ORF">FS935_00025</name>
</gene>
<evidence type="ECO:0000313" key="2">
    <source>
        <dbReference type="Proteomes" id="UP000321363"/>
    </source>
</evidence>
<proteinExistence type="predicted"/>
<accession>A0A5C6W889</accession>
<dbReference type="Proteomes" id="UP000321363">
    <property type="component" value="Unassembled WGS sequence"/>
</dbReference>
<keyword evidence="2" id="KW-1185">Reference proteome</keyword>
<comment type="caution">
    <text evidence="1">The sequence shown here is derived from an EMBL/GenBank/DDBJ whole genome shotgun (WGS) entry which is preliminary data.</text>
</comment>
<name>A0A5C6W889_9BACI</name>
<dbReference type="AlphaFoldDB" id="A0A5C6W889"/>